<reference evidence="2 3" key="1">
    <citation type="submission" date="2019-05" db="EMBL/GenBank/DDBJ databases">
        <title>Mikania micrantha, genome provides insights into the molecular mechanism of rapid growth.</title>
        <authorList>
            <person name="Liu B."/>
        </authorList>
    </citation>
    <scope>NUCLEOTIDE SEQUENCE [LARGE SCALE GENOMIC DNA]</scope>
    <source>
        <strain evidence="2">NLD-2019</strain>
        <tissue evidence="2">Leaf</tissue>
    </source>
</reference>
<sequence length="117" mass="12277">MREGGDGGNSATAGRRCGKGSGVQLFGREGDVERKLGLKMRGIGSSDVDYVVTGKSSSSSGIAHSNHDQRLLPKKDGRVITTLAFHAGIPLGVTHISFPCFAPVYHNGCLAVYWSSA</sequence>
<organism evidence="2 3">
    <name type="scientific">Mikania micrantha</name>
    <name type="common">bitter vine</name>
    <dbReference type="NCBI Taxonomy" id="192012"/>
    <lineage>
        <taxon>Eukaryota</taxon>
        <taxon>Viridiplantae</taxon>
        <taxon>Streptophyta</taxon>
        <taxon>Embryophyta</taxon>
        <taxon>Tracheophyta</taxon>
        <taxon>Spermatophyta</taxon>
        <taxon>Magnoliopsida</taxon>
        <taxon>eudicotyledons</taxon>
        <taxon>Gunneridae</taxon>
        <taxon>Pentapetalae</taxon>
        <taxon>asterids</taxon>
        <taxon>campanulids</taxon>
        <taxon>Asterales</taxon>
        <taxon>Asteraceae</taxon>
        <taxon>Asteroideae</taxon>
        <taxon>Heliantheae alliance</taxon>
        <taxon>Eupatorieae</taxon>
        <taxon>Mikania</taxon>
    </lineage>
</organism>
<comment type="caution">
    <text evidence="2">The sequence shown here is derived from an EMBL/GenBank/DDBJ whole genome shotgun (WGS) entry which is preliminary data.</text>
</comment>
<evidence type="ECO:0000313" key="2">
    <source>
        <dbReference type="EMBL" id="KAD6795625.1"/>
    </source>
</evidence>
<feature type="region of interest" description="Disordered" evidence="1">
    <location>
        <begin position="1"/>
        <end position="20"/>
    </location>
</feature>
<keyword evidence="3" id="KW-1185">Reference proteome</keyword>
<proteinExistence type="predicted"/>
<name>A0A5N6PQY3_9ASTR</name>
<accession>A0A5N6PQY3</accession>
<dbReference type="AlphaFoldDB" id="A0A5N6PQY3"/>
<dbReference type="EMBL" id="SZYD01000003">
    <property type="protein sequence ID" value="KAD6795625.1"/>
    <property type="molecule type" value="Genomic_DNA"/>
</dbReference>
<gene>
    <name evidence="2" type="ORF">E3N88_06521</name>
</gene>
<protein>
    <submittedName>
        <fullName evidence="2">Uncharacterized protein</fullName>
    </submittedName>
</protein>
<evidence type="ECO:0000256" key="1">
    <source>
        <dbReference type="SAM" id="MobiDB-lite"/>
    </source>
</evidence>
<evidence type="ECO:0000313" key="3">
    <source>
        <dbReference type="Proteomes" id="UP000326396"/>
    </source>
</evidence>
<dbReference type="Proteomes" id="UP000326396">
    <property type="component" value="Linkage Group LG11"/>
</dbReference>